<keyword evidence="6 7" id="KW-0472">Membrane</keyword>
<proteinExistence type="predicted"/>
<evidence type="ECO:0000256" key="6">
    <source>
        <dbReference type="ARBA" id="ARBA00023136"/>
    </source>
</evidence>
<reference evidence="8 9" key="1">
    <citation type="submission" date="2022-03" db="EMBL/GenBank/DDBJ databases">
        <title>Complete genome analysis of Roseomonas KG 17.1 : a prolific producer of plant growth promoters.</title>
        <authorList>
            <person name="Saadouli I."/>
            <person name="Najjari A."/>
            <person name="Mosbah A."/>
            <person name="Ouzari H.I."/>
        </authorList>
    </citation>
    <scope>NUCLEOTIDE SEQUENCE [LARGE SCALE GENOMIC DNA]</scope>
    <source>
        <strain evidence="8 9">KG17-1</strain>
    </source>
</reference>
<evidence type="ECO:0000256" key="7">
    <source>
        <dbReference type="SAM" id="Phobius"/>
    </source>
</evidence>
<evidence type="ECO:0000256" key="3">
    <source>
        <dbReference type="ARBA" id="ARBA00022475"/>
    </source>
</evidence>
<dbReference type="PANTHER" id="PTHR30509:SF9">
    <property type="entry name" value="MULTIDRUG RESISTANCE PROTEIN MDTO"/>
    <property type="match status" value="1"/>
</dbReference>
<keyword evidence="2" id="KW-0813">Transport</keyword>
<keyword evidence="3" id="KW-1003">Cell membrane</keyword>
<evidence type="ECO:0000256" key="4">
    <source>
        <dbReference type="ARBA" id="ARBA00022692"/>
    </source>
</evidence>
<accession>A0ABS9WB60</accession>
<feature type="transmembrane region" description="Helical" evidence="7">
    <location>
        <begin position="85"/>
        <end position="103"/>
    </location>
</feature>
<dbReference type="PANTHER" id="PTHR30509">
    <property type="entry name" value="P-HYDROXYBENZOIC ACID EFFLUX PUMP SUBUNIT-RELATED"/>
    <property type="match status" value="1"/>
</dbReference>
<feature type="transmembrane region" description="Helical" evidence="7">
    <location>
        <begin position="110"/>
        <end position="127"/>
    </location>
</feature>
<sequence length="692" mass="73277">MMPRFPSLEDWLFSARSFAAAALALWIAFSLDLSRPYWAMTTVFIVSQPFAGALRAKALWRLVGTVGGAAFSVAVLPNLVNAPELMALALSAWIGLCLTASFYDPTPRAYAFMLSGYSAALTCFPIIDNPGTVFDTAVNRVLEISLGILCAYLLHGVLLPRHGAPRLLAGSRTWLADLARFAADSLTAPHDPERFSAERRRIARDGAALALLFQQTRYEARGRQAQQLWLPRLHRHARALPTLLTAIGERNRALAAQDPAAAEALRPLLADIAAWLGDSVAPPPGPGRLLAAQRLSARLAEAAQHPGSAVAGATSPHGINPWATLLREGLLHRLEELLEHWRETLLLTERLLAERPAATAPAEEDAPPGHLDPLLVALSGLAAALAVLLGSLIWIGTGWSHGASLAMMSAVGLCIFGALDDPAPALRKFLMGACAAVVIAMLYQFAILPHIDGFPLLLLVLAPLFLCAGALIPQPAQMGWALAVCATVPAVLTLQESFSADFAASADGGLATAGGLLLSLVLARLVRSLGVGWRVRRLAEADRRDLARLATGRGPAEIRRLLGTMLDRFEALAARLGAADAGAVRVEELADLRAAVNVLRLRNRLPDLPAEARAATEDMLAALAREARGEAPRDSLRAPLDRALALCAAAGSRSARLAALSLSGLRLALLPDAPPPALPSSLPFPGDRSLAA</sequence>
<keyword evidence="9" id="KW-1185">Reference proteome</keyword>
<comment type="caution">
    <text evidence="8">The sequence shown here is derived from an EMBL/GenBank/DDBJ whole genome shotgun (WGS) entry which is preliminary data.</text>
</comment>
<feature type="transmembrane region" description="Helical" evidence="7">
    <location>
        <begin position="59"/>
        <end position="79"/>
    </location>
</feature>
<comment type="subcellular location">
    <subcellularLocation>
        <location evidence="1">Cell membrane</location>
        <topology evidence="1">Multi-pass membrane protein</topology>
    </subcellularLocation>
</comment>
<protein>
    <submittedName>
        <fullName evidence="8">FUSC family protein</fullName>
    </submittedName>
</protein>
<evidence type="ECO:0000313" key="9">
    <source>
        <dbReference type="Proteomes" id="UP001201985"/>
    </source>
</evidence>
<feature type="transmembrane region" description="Helical" evidence="7">
    <location>
        <begin position="12"/>
        <end position="31"/>
    </location>
</feature>
<evidence type="ECO:0000256" key="5">
    <source>
        <dbReference type="ARBA" id="ARBA00022989"/>
    </source>
</evidence>
<feature type="transmembrane region" description="Helical" evidence="7">
    <location>
        <begin position="139"/>
        <end position="159"/>
    </location>
</feature>
<organism evidence="8 9">
    <name type="scientific">Teichococcus vastitatis</name>
    <dbReference type="NCBI Taxonomy" id="2307076"/>
    <lineage>
        <taxon>Bacteria</taxon>
        <taxon>Pseudomonadati</taxon>
        <taxon>Pseudomonadota</taxon>
        <taxon>Alphaproteobacteria</taxon>
        <taxon>Acetobacterales</taxon>
        <taxon>Roseomonadaceae</taxon>
        <taxon>Roseomonas</taxon>
    </lineage>
</organism>
<feature type="transmembrane region" description="Helical" evidence="7">
    <location>
        <begin position="374"/>
        <end position="395"/>
    </location>
</feature>
<evidence type="ECO:0000256" key="1">
    <source>
        <dbReference type="ARBA" id="ARBA00004651"/>
    </source>
</evidence>
<dbReference type="InterPro" id="IPR006726">
    <property type="entry name" value="PHBA_efflux_AaeB/fusaric-R"/>
</dbReference>
<feature type="transmembrane region" description="Helical" evidence="7">
    <location>
        <begin position="479"/>
        <end position="498"/>
    </location>
</feature>
<feature type="transmembrane region" description="Helical" evidence="7">
    <location>
        <begin position="510"/>
        <end position="527"/>
    </location>
</feature>
<feature type="transmembrane region" description="Helical" evidence="7">
    <location>
        <begin position="454"/>
        <end position="472"/>
    </location>
</feature>
<evidence type="ECO:0000313" key="8">
    <source>
        <dbReference type="EMBL" id="MCI0756463.1"/>
    </source>
</evidence>
<gene>
    <name evidence="8" type="ORF">MON41_22750</name>
</gene>
<dbReference type="Pfam" id="PF04632">
    <property type="entry name" value="FUSC"/>
    <property type="match status" value="1"/>
</dbReference>
<keyword evidence="4 7" id="KW-0812">Transmembrane</keyword>
<feature type="transmembrane region" description="Helical" evidence="7">
    <location>
        <begin position="429"/>
        <end position="448"/>
    </location>
</feature>
<dbReference type="RefSeq" id="WP_120010314.1">
    <property type="nucleotide sequence ID" value="NZ_JALBUU010000125.1"/>
</dbReference>
<feature type="transmembrane region" description="Helical" evidence="7">
    <location>
        <begin position="401"/>
        <end position="419"/>
    </location>
</feature>
<name>A0ABS9WB60_9PROT</name>
<dbReference type="Proteomes" id="UP001201985">
    <property type="component" value="Unassembled WGS sequence"/>
</dbReference>
<dbReference type="EMBL" id="JALBUU010000125">
    <property type="protein sequence ID" value="MCI0756463.1"/>
    <property type="molecule type" value="Genomic_DNA"/>
</dbReference>
<evidence type="ECO:0000256" key="2">
    <source>
        <dbReference type="ARBA" id="ARBA00022448"/>
    </source>
</evidence>
<keyword evidence="5 7" id="KW-1133">Transmembrane helix</keyword>